<sequence length="214" mass="23659">MDYLYVTKGSGNCIKPYLAASYCGYQLDIIELNLLGGEHRSDAYLRINSRGQVPYLVTKSGVGIGESNAMLWLIADGSDLMPDTAVERARSLQWMFFEQSKLEPFISPARFLTFIAPQLGQGREADIAVWLEKARSGLSSLEAHLGNSSFMLGERYGITDIAVFGYVHVAHEAGIDMAEFPAVQRWIGRVSSTPRFRPLAELCTTARPFSQGLV</sequence>
<dbReference type="InterPro" id="IPR040079">
    <property type="entry name" value="Glutathione_S-Trfase"/>
</dbReference>
<dbReference type="SUPFAM" id="SSF52833">
    <property type="entry name" value="Thioredoxin-like"/>
    <property type="match status" value="1"/>
</dbReference>
<dbReference type="InterPro" id="IPR010987">
    <property type="entry name" value="Glutathione-S-Trfase_C-like"/>
</dbReference>
<keyword evidence="4" id="KW-1185">Reference proteome</keyword>
<reference evidence="3 4" key="1">
    <citation type="submission" date="2020-08" db="EMBL/GenBank/DDBJ databases">
        <title>Genomic Encyclopedia of Type Strains, Phase IV (KMG-IV): sequencing the most valuable type-strain genomes for metagenomic binning, comparative biology and taxonomic classification.</title>
        <authorList>
            <person name="Goeker M."/>
        </authorList>
    </citation>
    <scope>NUCLEOTIDE SEQUENCE [LARGE SCALE GENOMIC DNA]</scope>
    <source>
        <strain evidence="3 4">DSM 29514</strain>
    </source>
</reference>
<dbReference type="PANTHER" id="PTHR44051:SF2">
    <property type="entry name" value="HYPOTHETICAL GLUTATHIONE S-TRANSFERASE LIKE PROTEIN"/>
    <property type="match status" value="1"/>
</dbReference>
<organism evidence="3 4">
    <name type="scientific">Rhizobium rhizoryzae</name>
    <dbReference type="NCBI Taxonomy" id="451876"/>
    <lineage>
        <taxon>Bacteria</taxon>
        <taxon>Pseudomonadati</taxon>
        <taxon>Pseudomonadota</taxon>
        <taxon>Alphaproteobacteria</taxon>
        <taxon>Hyphomicrobiales</taxon>
        <taxon>Rhizobiaceae</taxon>
        <taxon>Rhizobium/Agrobacterium group</taxon>
        <taxon>Rhizobium</taxon>
    </lineage>
</organism>
<gene>
    <name evidence="3" type="ORF">GGQ72_001040</name>
</gene>
<dbReference type="SUPFAM" id="SSF47616">
    <property type="entry name" value="GST C-terminal domain-like"/>
    <property type="match status" value="1"/>
</dbReference>
<dbReference type="EMBL" id="JACIEC010000001">
    <property type="protein sequence ID" value="MBB4142541.1"/>
    <property type="molecule type" value="Genomic_DNA"/>
</dbReference>
<proteinExistence type="predicted"/>
<dbReference type="Pfam" id="PF13410">
    <property type="entry name" value="GST_C_2"/>
    <property type="match status" value="1"/>
</dbReference>
<dbReference type="SFLD" id="SFLDS00019">
    <property type="entry name" value="Glutathione_Transferase_(cytos"/>
    <property type="match status" value="1"/>
</dbReference>
<dbReference type="InterPro" id="IPR036282">
    <property type="entry name" value="Glutathione-S-Trfase_C_sf"/>
</dbReference>
<dbReference type="InterPro" id="IPR004045">
    <property type="entry name" value="Glutathione_S-Trfase_N"/>
</dbReference>
<dbReference type="InterPro" id="IPR036249">
    <property type="entry name" value="Thioredoxin-like_sf"/>
</dbReference>
<evidence type="ECO:0000259" key="2">
    <source>
        <dbReference type="PROSITE" id="PS50405"/>
    </source>
</evidence>
<dbReference type="AlphaFoldDB" id="A0A7W6LGK1"/>
<dbReference type="Gene3D" id="3.40.30.10">
    <property type="entry name" value="Glutaredoxin"/>
    <property type="match status" value="1"/>
</dbReference>
<dbReference type="PROSITE" id="PS50404">
    <property type="entry name" value="GST_NTER"/>
    <property type="match status" value="1"/>
</dbReference>
<comment type="caution">
    <text evidence="3">The sequence shown here is derived from an EMBL/GenBank/DDBJ whole genome shotgun (WGS) entry which is preliminary data.</text>
</comment>
<dbReference type="GO" id="GO:0004364">
    <property type="term" value="F:glutathione transferase activity"/>
    <property type="evidence" value="ECO:0007669"/>
    <property type="project" value="UniProtKB-EC"/>
</dbReference>
<dbReference type="PROSITE" id="PS50405">
    <property type="entry name" value="GST_CTER"/>
    <property type="match status" value="1"/>
</dbReference>
<dbReference type="Gene3D" id="1.20.1050.10">
    <property type="match status" value="1"/>
</dbReference>
<evidence type="ECO:0000259" key="1">
    <source>
        <dbReference type="PROSITE" id="PS50404"/>
    </source>
</evidence>
<evidence type="ECO:0000313" key="4">
    <source>
        <dbReference type="Proteomes" id="UP000519897"/>
    </source>
</evidence>
<dbReference type="Pfam" id="PF13409">
    <property type="entry name" value="GST_N_2"/>
    <property type="match status" value="1"/>
</dbReference>
<feature type="domain" description="GST C-terminal" evidence="2">
    <location>
        <begin position="84"/>
        <end position="209"/>
    </location>
</feature>
<dbReference type="EC" id="2.5.1.18" evidence="3"/>
<dbReference type="RefSeq" id="WP_062552683.1">
    <property type="nucleotide sequence ID" value="NZ_CP049250.1"/>
</dbReference>
<dbReference type="SFLD" id="SFLDG00358">
    <property type="entry name" value="Main_(cytGST)"/>
    <property type="match status" value="1"/>
</dbReference>
<name>A0A7W6LGK1_9HYPH</name>
<dbReference type="Proteomes" id="UP000519897">
    <property type="component" value="Unassembled WGS sequence"/>
</dbReference>
<protein>
    <submittedName>
        <fullName evidence="3">Glutathione S-transferase</fullName>
        <ecNumber evidence="3">2.5.1.18</ecNumber>
    </submittedName>
</protein>
<accession>A0A7W6LGK1</accession>
<evidence type="ECO:0000313" key="3">
    <source>
        <dbReference type="EMBL" id="MBB4142541.1"/>
    </source>
</evidence>
<feature type="domain" description="GST N-terminal" evidence="1">
    <location>
        <begin position="1"/>
        <end position="82"/>
    </location>
</feature>
<keyword evidence="3" id="KW-0808">Transferase</keyword>
<dbReference type="PANTHER" id="PTHR44051">
    <property type="entry name" value="GLUTATHIONE S-TRANSFERASE-RELATED"/>
    <property type="match status" value="1"/>
</dbReference>